<dbReference type="PATRIC" id="fig|2041.4.peg.459"/>
<dbReference type="OrthoDB" id="3322489at2"/>
<dbReference type="Proteomes" id="UP000067689">
    <property type="component" value="Chromosome"/>
</dbReference>
<dbReference type="InterPro" id="IPR003959">
    <property type="entry name" value="ATPase_AAA_core"/>
</dbReference>
<evidence type="ECO:0000313" key="3">
    <source>
        <dbReference type="Proteomes" id="UP000067689"/>
    </source>
</evidence>
<dbReference type="InterPro" id="IPR051396">
    <property type="entry name" value="Bact_Antivir_Def_Nuclease"/>
</dbReference>
<feature type="domain" description="ATPase AAA-type core" evidence="1">
    <location>
        <begin position="232"/>
        <end position="330"/>
    </location>
</feature>
<dbReference type="RefSeq" id="WP_067854053.1">
    <property type="nucleotide sequence ID" value="NZ_CP011502.1"/>
</dbReference>
<dbReference type="AlphaFoldDB" id="A0A0U4BXI3"/>
<accession>A0A0U4BXI3</accession>
<name>A0A0U4BXI3_9ACTN</name>
<proteinExistence type="predicted"/>
<protein>
    <recommendedName>
        <fullName evidence="1">ATPase AAA-type core domain-containing protein</fullName>
    </recommendedName>
</protein>
<reference evidence="2 3" key="1">
    <citation type="journal article" date="1991" name="Int. J. Syst. Bacteriol.">
        <title>Description of the erythromycin-producing bacterium Arthrobacter sp. strain NRRL B-3381 as Aeromicrobium erythreum gen. nov., sp. nov.</title>
        <authorList>
            <person name="Miller E.S."/>
            <person name="Woese C.R."/>
            <person name="Brenner S."/>
        </authorList>
    </citation>
    <scope>NUCLEOTIDE SEQUENCE [LARGE SCALE GENOMIC DNA]</scope>
    <source>
        <strain evidence="2 3">AR18</strain>
    </source>
</reference>
<evidence type="ECO:0000259" key="1">
    <source>
        <dbReference type="Pfam" id="PF13304"/>
    </source>
</evidence>
<dbReference type="EMBL" id="CP011502">
    <property type="protein sequence ID" value="ALX03583.1"/>
    <property type="molecule type" value="Genomic_DNA"/>
</dbReference>
<sequence>MRLVAARVRKVMSVQDSGRLALDEGLTTLVGKNESGKTAMLQALYRANPLPSGHPTAFAARRDYPRRDLGPDRDRIDDVRPVTLEVELDYADRQRLERSGERLPTTPLYVSRRYGDDALHWAVDEDGTPLNVSPRTLADLTSMLPGFQYFDDHNVLPGSVSIRRLQELDAADLYPSERTALALLRLAGIADASFGADDHEEHEAALAAAATRLTDQLLAYWSQNRDLSVELDLETVGLASPEPWLHVRVRDERRGVSLNVAERSSGFLWFFSFLAAFSEFAEQERRVVLLDEPGMNLHANAQGDLLRYLKEQLEPHHQVVYSTHSPYLVDAGRLSRCRVLENVGDRGTTVSSELWSAGSETTVPLLAALGADLARTLVSSPHQLLVSSPSDVTYLTVMGDLLRSEGGRALDPRWTVTPMGGASGLPTTLALLGTTATSATVLMDGPAGSRGAVEELVNRGAISADHLVPLTDLTGTLDADLEDLFDAEWYLRLLAESGGPVVSHRRLVGKRFLRTPPRRRIVHQAETVLGHRFDRFQPAAHLLRERSRVLESVDADTKQRFQQLIDRLNALLEPPLPR</sequence>
<dbReference type="GO" id="GO:0005524">
    <property type="term" value="F:ATP binding"/>
    <property type="evidence" value="ECO:0007669"/>
    <property type="project" value="InterPro"/>
</dbReference>
<evidence type="ECO:0000313" key="2">
    <source>
        <dbReference type="EMBL" id="ALX03583.1"/>
    </source>
</evidence>
<dbReference type="SUPFAM" id="SSF52540">
    <property type="entry name" value="P-loop containing nucleoside triphosphate hydrolases"/>
    <property type="match status" value="1"/>
</dbReference>
<dbReference type="Pfam" id="PF13304">
    <property type="entry name" value="AAA_21"/>
    <property type="match status" value="1"/>
</dbReference>
<dbReference type="CDD" id="cd00267">
    <property type="entry name" value="ABC_ATPase"/>
    <property type="match status" value="1"/>
</dbReference>
<dbReference type="GO" id="GO:0016887">
    <property type="term" value="F:ATP hydrolysis activity"/>
    <property type="evidence" value="ECO:0007669"/>
    <property type="project" value="InterPro"/>
</dbReference>
<dbReference type="InterPro" id="IPR027417">
    <property type="entry name" value="P-loop_NTPase"/>
</dbReference>
<keyword evidence="3" id="KW-1185">Reference proteome</keyword>
<gene>
    <name evidence="2" type="ORF">AERYTH_02165</name>
</gene>
<dbReference type="Gene3D" id="3.40.50.300">
    <property type="entry name" value="P-loop containing nucleotide triphosphate hydrolases"/>
    <property type="match status" value="1"/>
</dbReference>
<dbReference type="STRING" id="2041.AERYTH_02165"/>
<dbReference type="KEGG" id="aer:AERYTH_02165"/>
<dbReference type="PANTHER" id="PTHR43581:SF2">
    <property type="entry name" value="EXCINUCLEASE ATPASE SUBUNIT"/>
    <property type="match status" value="1"/>
</dbReference>
<dbReference type="PANTHER" id="PTHR43581">
    <property type="entry name" value="ATP/GTP PHOSPHATASE"/>
    <property type="match status" value="1"/>
</dbReference>
<organism evidence="2 3">
    <name type="scientific">Aeromicrobium erythreum</name>
    <dbReference type="NCBI Taxonomy" id="2041"/>
    <lineage>
        <taxon>Bacteria</taxon>
        <taxon>Bacillati</taxon>
        <taxon>Actinomycetota</taxon>
        <taxon>Actinomycetes</taxon>
        <taxon>Propionibacteriales</taxon>
        <taxon>Nocardioidaceae</taxon>
        <taxon>Aeromicrobium</taxon>
    </lineage>
</organism>